<dbReference type="PRINTS" id="PR00039">
    <property type="entry name" value="HTHLYSR"/>
</dbReference>
<dbReference type="GO" id="GO:0003677">
    <property type="term" value="F:DNA binding"/>
    <property type="evidence" value="ECO:0007669"/>
    <property type="project" value="UniProtKB-KW"/>
</dbReference>
<dbReference type="InterPro" id="IPR050950">
    <property type="entry name" value="HTH-type_LysR_regulators"/>
</dbReference>
<dbReference type="Pfam" id="PF03466">
    <property type="entry name" value="LysR_substrate"/>
    <property type="match status" value="1"/>
</dbReference>
<evidence type="ECO:0000313" key="7">
    <source>
        <dbReference type="Proteomes" id="UP000216885"/>
    </source>
</evidence>
<dbReference type="Pfam" id="PF00126">
    <property type="entry name" value="HTH_1"/>
    <property type="match status" value="1"/>
</dbReference>
<proteinExistence type="inferred from homology"/>
<evidence type="ECO:0000313" key="6">
    <source>
        <dbReference type="EMBL" id="OZI50851.1"/>
    </source>
</evidence>
<organism evidence="6 7">
    <name type="scientific">Bordetella genomosp. 4</name>
    <dbReference type="NCBI Taxonomy" id="463044"/>
    <lineage>
        <taxon>Bacteria</taxon>
        <taxon>Pseudomonadati</taxon>
        <taxon>Pseudomonadota</taxon>
        <taxon>Betaproteobacteria</taxon>
        <taxon>Burkholderiales</taxon>
        <taxon>Alcaligenaceae</taxon>
        <taxon>Bordetella</taxon>
    </lineage>
</organism>
<comment type="caution">
    <text evidence="6">The sequence shown here is derived from an EMBL/GenBank/DDBJ whole genome shotgun (WGS) entry which is preliminary data.</text>
</comment>
<comment type="similarity">
    <text evidence="1">Belongs to the LysR transcriptional regulatory family.</text>
</comment>
<keyword evidence="4" id="KW-0804">Transcription</keyword>
<sequence>MVDSEYKMESPDKPHQCLPELASLHEIGSRLKFRQLKLLIAIEDMGSVHRAAELLHMSQPGVSKALKEIEDAIGATLFARSPQGLLATDMGRCAIRHARLMCASLAHMHDELGSLSRGGGLRIAIGTVAGALAAVLADALVAFRRAYPTVRIDLYEDTSAHLLEKLQSGAIDMALCRTSVATHPGSFHFEWLCDEVVGVAASPSHPLADAETVTLAQAAQYPWILFPGHMPLRTLLEREAASQNVAIRSFIETSSTFATALLLHKSNEIIALFSGETIDFFEQSRTLRRLKLKIKSTAEPYGIVMRAGFTQTPMVHRLCEFIRMHAPHSDSVSTR</sequence>
<dbReference type="InterPro" id="IPR005119">
    <property type="entry name" value="LysR_subst-bd"/>
</dbReference>
<dbReference type="PANTHER" id="PTHR30419">
    <property type="entry name" value="HTH-TYPE TRANSCRIPTIONAL REGULATOR YBHD"/>
    <property type="match status" value="1"/>
</dbReference>
<dbReference type="SUPFAM" id="SSF46785">
    <property type="entry name" value="Winged helix' DNA-binding domain"/>
    <property type="match status" value="1"/>
</dbReference>
<keyword evidence="3" id="KW-0238">DNA-binding</keyword>
<accession>A0A261TNI4</accession>
<dbReference type="SUPFAM" id="SSF53850">
    <property type="entry name" value="Periplasmic binding protein-like II"/>
    <property type="match status" value="1"/>
</dbReference>
<evidence type="ECO:0000256" key="3">
    <source>
        <dbReference type="ARBA" id="ARBA00023125"/>
    </source>
</evidence>
<evidence type="ECO:0000256" key="4">
    <source>
        <dbReference type="ARBA" id="ARBA00023163"/>
    </source>
</evidence>
<dbReference type="Proteomes" id="UP000216885">
    <property type="component" value="Unassembled WGS sequence"/>
</dbReference>
<evidence type="ECO:0000256" key="2">
    <source>
        <dbReference type="ARBA" id="ARBA00023015"/>
    </source>
</evidence>
<evidence type="ECO:0000259" key="5">
    <source>
        <dbReference type="PROSITE" id="PS50931"/>
    </source>
</evidence>
<reference evidence="6 7" key="1">
    <citation type="submission" date="2017-05" db="EMBL/GenBank/DDBJ databases">
        <title>Complete and WGS of Bordetella genogroups.</title>
        <authorList>
            <person name="Spilker T."/>
            <person name="LiPuma J."/>
        </authorList>
    </citation>
    <scope>NUCLEOTIDE SEQUENCE [LARGE SCALE GENOMIC DNA]</scope>
    <source>
        <strain evidence="6 7">AU9919</strain>
    </source>
</reference>
<protein>
    <recommendedName>
        <fullName evidence="5">HTH lysR-type domain-containing protein</fullName>
    </recommendedName>
</protein>
<dbReference type="EMBL" id="NEVQ01000022">
    <property type="protein sequence ID" value="OZI50851.1"/>
    <property type="molecule type" value="Genomic_DNA"/>
</dbReference>
<dbReference type="GO" id="GO:0003700">
    <property type="term" value="F:DNA-binding transcription factor activity"/>
    <property type="evidence" value="ECO:0007669"/>
    <property type="project" value="InterPro"/>
</dbReference>
<dbReference type="InterPro" id="IPR036388">
    <property type="entry name" value="WH-like_DNA-bd_sf"/>
</dbReference>
<name>A0A261TNI4_9BORD</name>
<dbReference type="Gene3D" id="1.10.10.10">
    <property type="entry name" value="Winged helix-like DNA-binding domain superfamily/Winged helix DNA-binding domain"/>
    <property type="match status" value="1"/>
</dbReference>
<dbReference type="Gene3D" id="3.40.190.290">
    <property type="match status" value="1"/>
</dbReference>
<feature type="domain" description="HTH lysR-type" evidence="5">
    <location>
        <begin position="31"/>
        <end position="88"/>
    </location>
</feature>
<dbReference type="InterPro" id="IPR000847">
    <property type="entry name" value="LysR_HTH_N"/>
</dbReference>
<gene>
    <name evidence="6" type="ORF">CAL20_23810</name>
</gene>
<dbReference type="AlphaFoldDB" id="A0A261TNI4"/>
<keyword evidence="2" id="KW-0805">Transcription regulation</keyword>
<evidence type="ECO:0000256" key="1">
    <source>
        <dbReference type="ARBA" id="ARBA00009437"/>
    </source>
</evidence>
<dbReference type="InterPro" id="IPR036390">
    <property type="entry name" value="WH_DNA-bd_sf"/>
</dbReference>
<dbReference type="PANTHER" id="PTHR30419:SF8">
    <property type="entry name" value="NITROGEN ASSIMILATION TRANSCRIPTIONAL ACTIVATOR-RELATED"/>
    <property type="match status" value="1"/>
</dbReference>
<dbReference type="GO" id="GO:0005829">
    <property type="term" value="C:cytosol"/>
    <property type="evidence" value="ECO:0007669"/>
    <property type="project" value="TreeGrafter"/>
</dbReference>
<keyword evidence="7" id="KW-1185">Reference proteome</keyword>
<dbReference type="PROSITE" id="PS50931">
    <property type="entry name" value="HTH_LYSR"/>
    <property type="match status" value="1"/>
</dbReference>